<keyword evidence="1" id="KW-1133">Transmembrane helix</keyword>
<feature type="transmembrane region" description="Helical" evidence="1">
    <location>
        <begin position="91"/>
        <end position="110"/>
    </location>
</feature>
<evidence type="ECO:0000313" key="2">
    <source>
        <dbReference type="EMBL" id="TGZ61952.1"/>
    </source>
</evidence>
<dbReference type="Proteomes" id="UP000308267">
    <property type="component" value="Unassembled WGS sequence"/>
</dbReference>
<evidence type="ECO:0000313" key="3">
    <source>
        <dbReference type="Proteomes" id="UP000308267"/>
    </source>
</evidence>
<comment type="caution">
    <text evidence="2">The sequence shown here is derived from an EMBL/GenBank/DDBJ whole genome shotgun (WGS) entry which is preliminary data.</text>
</comment>
<keyword evidence="1" id="KW-0812">Transmembrane</keyword>
<sequence length="158" mass="17189">MEESKAPISIPEFATLSVATVFALISVASNGWGCGSLFIGCQFGEFKAAAIVTGIFLIIAVTCLALILLFNILMLCNVLRATTQRCSLARQLLLLATGLFLLIACFTYTANIGRVWSYFLMICATTLVIQVTVASATQYILLHTRRQAQKTPEPQFSN</sequence>
<dbReference type="EMBL" id="SJOL01007764">
    <property type="protein sequence ID" value="TGZ61952.1"/>
    <property type="molecule type" value="Genomic_DNA"/>
</dbReference>
<feature type="transmembrane region" description="Helical" evidence="1">
    <location>
        <begin position="116"/>
        <end position="142"/>
    </location>
</feature>
<feature type="transmembrane region" description="Helical" evidence="1">
    <location>
        <begin position="51"/>
        <end position="79"/>
    </location>
</feature>
<reference evidence="2 3" key="1">
    <citation type="journal article" date="2019" name="BMC Genomics">
        <title>New insights from Opisthorchis felineus genome: update on genomics of the epidemiologically important liver flukes.</title>
        <authorList>
            <person name="Ershov N.I."/>
            <person name="Mordvinov V.A."/>
            <person name="Prokhortchouk E.B."/>
            <person name="Pakharukova M.Y."/>
            <person name="Gunbin K.V."/>
            <person name="Ustyantsev K."/>
            <person name="Genaev M.A."/>
            <person name="Blinov A.G."/>
            <person name="Mazur A."/>
            <person name="Boulygina E."/>
            <person name="Tsygankova S."/>
            <person name="Khrameeva E."/>
            <person name="Chekanov N."/>
            <person name="Fan G."/>
            <person name="Xiao A."/>
            <person name="Zhang H."/>
            <person name="Xu X."/>
            <person name="Yang H."/>
            <person name="Solovyev V."/>
            <person name="Lee S.M."/>
            <person name="Liu X."/>
            <person name="Afonnikov D.A."/>
            <person name="Skryabin K.G."/>
        </authorList>
    </citation>
    <scope>NUCLEOTIDE SEQUENCE [LARGE SCALE GENOMIC DNA]</scope>
    <source>
        <strain evidence="2">AK-0245</strain>
        <tissue evidence="2">Whole organism</tissue>
    </source>
</reference>
<evidence type="ECO:0000256" key="1">
    <source>
        <dbReference type="SAM" id="Phobius"/>
    </source>
</evidence>
<accession>A0A4S2LEL7</accession>
<keyword evidence="1" id="KW-0472">Membrane</keyword>
<feature type="transmembrane region" description="Helical" evidence="1">
    <location>
        <begin position="12"/>
        <end position="39"/>
    </location>
</feature>
<name>A0A4S2LEL7_OPIFE</name>
<proteinExistence type="predicted"/>
<protein>
    <submittedName>
        <fullName evidence="2">Uncharacterized protein</fullName>
    </submittedName>
</protein>
<dbReference type="AlphaFoldDB" id="A0A4S2LEL7"/>
<gene>
    <name evidence="2" type="ORF">CRM22_007714</name>
</gene>
<organism evidence="2 3">
    <name type="scientific">Opisthorchis felineus</name>
    <dbReference type="NCBI Taxonomy" id="147828"/>
    <lineage>
        <taxon>Eukaryota</taxon>
        <taxon>Metazoa</taxon>
        <taxon>Spiralia</taxon>
        <taxon>Lophotrochozoa</taxon>
        <taxon>Platyhelminthes</taxon>
        <taxon>Trematoda</taxon>
        <taxon>Digenea</taxon>
        <taxon>Opisthorchiida</taxon>
        <taxon>Opisthorchiata</taxon>
        <taxon>Opisthorchiidae</taxon>
        <taxon>Opisthorchis</taxon>
    </lineage>
</organism>
<keyword evidence="3" id="KW-1185">Reference proteome</keyword>